<dbReference type="PANTHER" id="PTHR31973:SF187">
    <property type="entry name" value="MUTATOR TRANSPOSASE MUDRA PROTEIN"/>
    <property type="match status" value="1"/>
</dbReference>
<feature type="non-terminal residue" evidence="1">
    <location>
        <position position="110"/>
    </location>
</feature>
<evidence type="ECO:0000313" key="2">
    <source>
        <dbReference type="Proteomes" id="UP000554482"/>
    </source>
</evidence>
<evidence type="ECO:0000313" key="1">
    <source>
        <dbReference type="EMBL" id="KAF5179350.1"/>
    </source>
</evidence>
<name>A0A7J6V535_THATH</name>
<dbReference type="Proteomes" id="UP000554482">
    <property type="component" value="Unassembled WGS sequence"/>
</dbReference>
<dbReference type="AlphaFoldDB" id="A0A7J6V535"/>
<accession>A0A7J6V535</accession>
<keyword evidence="2" id="KW-1185">Reference proteome</keyword>
<dbReference type="PANTHER" id="PTHR31973">
    <property type="entry name" value="POLYPROTEIN, PUTATIVE-RELATED"/>
    <property type="match status" value="1"/>
</dbReference>
<dbReference type="OrthoDB" id="1101236at2759"/>
<protein>
    <submittedName>
        <fullName evidence="1">Uncharacterized protein</fullName>
    </submittedName>
</protein>
<dbReference type="EMBL" id="JABWDY010038887">
    <property type="protein sequence ID" value="KAF5179350.1"/>
    <property type="molecule type" value="Genomic_DNA"/>
</dbReference>
<proteinExistence type="predicted"/>
<organism evidence="1 2">
    <name type="scientific">Thalictrum thalictroides</name>
    <name type="common">Rue-anemone</name>
    <name type="synonym">Anemone thalictroides</name>
    <dbReference type="NCBI Taxonomy" id="46969"/>
    <lineage>
        <taxon>Eukaryota</taxon>
        <taxon>Viridiplantae</taxon>
        <taxon>Streptophyta</taxon>
        <taxon>Embryophyta</taxon>
        <taxon>Tracheophyta</taxon>
        <taxon>Spermatophyta</taxon>
        <taxon>Magnoliopsida</taxon>
        <taxon>Ranunculales</taxon>
        <taxon>Ranunculaceae</taxon>
        <taxon>Thalictroideae</taxon>
        <taxon>Thalictrum</taxon>
    </lineage>
</organism>
<comment type="caution">
    <text evidence="1">The sequence shown here is derived from an EMBL/GenBank/DDBJ whole genome shotgun (WGS) entry which is preliminary data.</text>
</comment>
<sequence>MFKSNYGLELGYHTAYHANDLAIKDIHGDDDLSYYRLHWYVDVLKENNHGSYVILEVEEETNVFKRVFIANATCFNGFKFCHPILSLDDTFLKTKYKNTCLAAIAKDANR</sequence>
<gene>
    <name evidence="1" type="ORF">FRX31_031064</name>
</gene>
<reference evidence="1 2" key="1">
    <citation type="submission" date="2020-06" db="EMBL/GenBank/DDBJ databases">
        <title>Transcriptomic and genomic resources for Thalictrum thalictroides and T. hernandezii: Facilitating candidate gene discovery in an emerging model plant lineage.</title>
        <authorList>
            <person name="Arias T."/>
            <person name="Riano-Pachon D.M."/>
            <person name="Di Stilio V.S."/>
        </authorList>
    </citation>
    <scope>NUCLEOTIDE SEQUENCE [LARGE SCALE GENOMIC DNA]</scope>
    <source>
        <strain evidence="2">cv. WT478/WT964</strain>
        <tissue evidence="1">Leaves</tissue>
    </source>
</reference>